<dbReference type="GO" id="GO:0009425">
    <property type="term" value="C:bacterial-type flagellum basal body"/>
    <property type="evidence" value="ECO:0007669"/>
    <property type="project" value="InterPro"/>
</dbReference>
<protein>
    <recommendedName>
        <fullName evidence="10">Flagellar protein FliL</fullName>
    </recommendedName>
</protein>
<keyword evidence="7 10" id="KW-0283">Flagellar rotation</keyword>
<evidence type="ECO:0000256" key="2">
    <source>
        <dbReference type="ARBA" id="ARBA00004162"/>
    </source>
</evidence>
<keyword evidence="4 10" id="KW-1003">Cell membrane</keyword>
<dbReference type="PANTHER" id="PTHR35091:SF2">
    <property type="entry name" value="FLAGELLAR PROTEIN FLIL"/>
    <property type="match status" value="1"/>
</dbReference>
<evidence type="ECO:0000256" key="6">
    <source>
        <dbReference type="ARBA" id="ARBA00022692"/>
    </source>
</evidence>
<evidence type="ECO:0000313" key="11">
    <source>
        <dbReference type="EMBL" id="RKL69002.1"/>
    </source>
</evidence>
<comment type="subcellular location">
    <subcellularLocation>
        <location evidence="2">Cell membrane</location>
        <topology evidence="2">Single-pass membrane protein</topology>
    </subcellularLocation>
</comment>
<name>A0A3A9KEK4_9BACI</name>
<keyword evidence="11" id="KW-0966">Cell projection</keyword>
<keyword evidence="11" id="KW-0282">Flagellum</keyword>
<evidence type="ECO:0000313" key="12">
    <source>
        <dbReference type="Proteomes" id="UP000281498"/>
    </source>
</evidence>
<evidence type="ECO:0000256" key="1">
    <source>
        <dbReference type="ARBA" id="ARBA00002254"/>
    </source>
</evidence>
<evidence type="ECO:0000256" key="8">
    <source>
        <dbReference type="ARBA" id="ARBA00022989"/>
    </source>
</evidence>
<organism evidence="11 12">
    <name type="scientific">Salipaludibacillus neizhouensis</name>
    <dbReference type="NCBI Taxonomy" id="885475"/>
    <lineage>
        <taxon>Bacteria</taxon>
        <taxon>Bacillati</taxon>
        <taxon>Bacillota</taxon>
        <taxon>Bacilli</taxon>
        <taxon>Bacillales</taxon>
        <taxon>Bacillaceae</taxon>
    </lineage>
</organism>
<dbReference type="InterPro" id="IPR005503">
    <property type="entry name" value="FliL"/>
</dbReference>
<evidence type="ECO:0000256" key="7">
    <source>
        <dbReference type="ARBA" id="ARBA00022779"/>
    </source>
</evidence>
<accession>A0A3A9KEK4</accession>
<dbReference type="RefSeq" id="WP_110936359.1">
    <property type="nucleotide sequence ID" value="NZ_KZ614146.1"/>
</dbReference>
<dbReference type="EMBL" id="PDOE01000001">
    <property type="protein sequence ID" value="RKL69002.1"/>
    <property type="molecule type" value="Genomic_DNA"/>
</dbReference>
<dbReference type="GO" id="GO:0071978">
    <property type="term" value="P:bacterial-type flagellum-dependent swarming motility"/>
    <property type="evidence" value="ECO:0007669"/>
    <property type="project" value="TreeGrafter"/>
</dbReference>
<sequence>MFKNKLVNIMMIILIALTLIGVLALVLYTQFFQEAEAEGEPTVDQVVERSVETEEITTNLLSNHIIRSQFVIQLENDDAKVEFEKRSFQVENIIIQELSDMRDVDFQGSEGIKELESRIRDRVNEIMQDGKVVEVYMNQRVIQ</sequence>
<keyword evidence="8" id="KW-1133">Transmembrane helix</keyword>
<keyword evidence="6" id="KW-0812">Transmembrane</keyword>
<reference evidence="11 12" key="1">
    <citation type="submission" date="2017-10" db="EMBL/GenBank/DDBJ databases">
        <title>Bacillus sp. nov., a halophilic bacterium isolated from a Keqin Lake.</title>
        <authorList>
            <person name="Wang H."/>
        </authorList>
    </citation>
    <scope>NUCLEOTIDE SEQUENCE [LARGE SCALE GENOMIC DNA]</scope>
    <source>
        <strain evidence="11 12">KCTC 13187</strain>
    </source>
</reference>
<dbReference type="GO" id="GO:0006935">
    <property type="term" value="P:chemotaxis"/>
    <property type="evidence" value="ECO:0007669"/>
    <property type="project" value="UniProtKB-KW"/>
</dbReference>
<comment type="caution">
    <text evidence="11">The sequence shown here is derived from an EMBL/GenBank/DDBJ whole genome shotgun (WGS) entry which is preliminary data.</text>
</comment>
<keyword evidence="12" id="KW-1185">Reference proteome</keyword>
<dbReference type="PANTHER" id="PTHR35091">
    <property type="entry name" value="FLAGELLAR PROTEIN FLIL"/>
    <property type="match status" value="1"/>
</dbReference>
<evidence type="ECO:0000256" key="3">
    <source>
        <dbReference type="ARBA" id="ARBA00008281"/>
    </source>
</evidence>
<keyword evidence="5 10" id="KW-0145">Chemotaxis</keyword>
<dbReference type="AlphaFoldDB" id="A0A3A9KEK4"/>
<keyword evidence="9 10" id="KW-0472">Membrane</keyword>
<evidence type="ECO:0000256" key="5">
    <source>
        <dbReference type="ARBA" id="ARBA00022500"/>
    </source>
</evidence>
<dbReference type="GO" id="GO:0005886">
    <property type="term" value="C:plasma membrane"/>
    <property type="evidence" value="ECO:0007669"/>
    <property type="project" value="UniProtKB-SubCell"/>
</dbReference>
<dbReference type="NCBIfam" id="NF005826">
    <property type="entry name" value="PRK07718.1"/>
    <property type="match status" value="1"/>
</dbReference>
<dbReference type="Pfam" id="PF03748">
    <property type="entry name" value="FliL"/>
    <property type="match status" value="1"/>
</dbReference>
<evidence type="ECO:0000256" key="9">
    <source>
        <dbReference type="ARBA" id="ARBA00023136"/>
    </source>
</evidence>
<proteinExistence type="inferred from homology"/>
<keyword evidence="11" id="KW-0969">Cilium</keyword>
<evidence type="ECO:0000256" key="10">
    <source>
        <dbReference type="RuleBase" id="RU364125"/>
    </source>
</evidence>
<comment type="similarity">
    <text evidence="3 10">Belongs to the FliL family.</text>
</comment>
<comment type="function">
    <text evidence="1 10">Controls the rotational direction of flagella during chemotaxis.</text>
</comment>
<dbReference type="OrthoDB" id="2381796at2"/>
<evidence type="ECO:0000256" key="4">
    <source>
        <dbReference type="ARBA" id="ARBA00022475"/>
    </source>
</evidence>
<gene>
    <name evidence="11" type="ORF">CR203_02895</name>
</gene>
<dbReference type="Proteomes" id="UP000281498">
    <property type="component" value="Unassembled WGS sequence"/>
</dbReference>